<sequence length="207" mass="22454">MLRRLTVLLVVASPPVVVRALSAAVDRRTFGLAVSAAAVVPVSSARAETVPTREELSKLTKGYQRLQDLLTNWETLTTGSCRAMTGTKEQVVATNAAGCDFNPLKVQEYVGYKSINDPLFKADKLMLRAVPLLDPGADVDDYLETVNLWAEKAQMSSLNAYTSSWGEANPNGSKGQVAAFLDDARYDVEESAAILKKILTYLDLPLS</sequence>
<protein>
    <submittedName>
        <fullName evidence="2">Uncharacterized protein</fullName>
    </submittedName>
</protein>
<comment type="caution">
    <text evidence="2">The sequence shown here is derived from an EMBL/GenBank/DDBJ whole genome shotgun (WGS) entry which is preliminary data.</text>
</comment>
<evidence type="ECO:0000313" key="2">
    <source>
        <dbReference type="EMBL" id="KAJ8601890.1"/>
    </source>
</evidence>
<dbReference type="Proteomes" id="UP001230188">
    <property type="component" value="Unassembled WGS sequence"/>
</dbReference>
<organism evidence="2 3">
    <name type="scientific">Chrysophaeum taylorii</name>
    <dbReference type="NCBI Taxonomy" id="2483200"/>
    <lineage>
        <taxon>Eukaryota</taxon>
        <taxon>Sar</taxon>
        <taxon>Stramenopiles</taxon>
        <taxon>Ochrophyta</taxon>
        <taxon>Pelagophyceae</taxon>
        <taxon>Pelagomonadales</taxon>
        <taxon>Pelagomonadaceae</taxon>
        <taxon>Chrysophaeum</taxon>
    </lineage>
</organism>
<reference evidence="2" key="1">
    <citation type="submission" date="2023-01" db="EMBL/GenBank/DDBJ databases">
        <title>Metagenome sequencing of chrysophaentin producing Chrysophaeum taylorii.</title>
        <authorList>
            <person name="Davison J."/>
            <person name="Bewley C."/>
        </authorList>
    </citation>
    <scope>NUCLEOTIDE SEQUENCE</scope>
    <source>
        <strain evidence="2">NIES-1699</strain>
    </source>
</reference>
<dbReference type="AlphaFoldDB" id="A0AAD7XN23"/>
<evidence type="ECO:0000313" key="3">
    <source>
        <dbReference type="Proteomes" id="UP001230188"/>
    </source>
</evidence>
<feature type="chain" id="PRO_5042115896" evidence="1">
    <location>
        <begin position="21"/>
        <end position="207"/>
    </location>
</feature>
<keyword evidence="1" id="KW-0732">Signal</keyword>
<proteinExistence type="predicted"/>
<evidence type="ECO:0000256" key="1">
    <source>
        <dbReference type="SAM" id="SignalP"/>
    </source>
</evidence>
<gene>
    <name evidence="2" type="ORF">CTAYLR_002655</name>
</gene>
<name>A0AAD7XN23_9STRA</name>
<keyword evidence="3" id="KW-1185">Reference proteome</keyword>
<feature type="signal peptide" evidence="1">
    <location>
        <begin position="1"/>
        <end position="20"/>
    </location>
</feature>
<dbReference type="EMBL" id="JAQMWT010000398">
    <property type="protein sequence ID" value="KAJ8601890.1"/>
    <property type="molecule type" value="Genomic_DNA"/>
</dbReference>
<accession>A0AAD7XN23</accession>